<sequence>MFFLLFLTLFLTSIFAFPPNTNLSDRSLVKRYTNVQIVSQRNGLCLAVSSPPTVGKVVNTISCDEEGWETRWDIQPGPTHVLLSGTEWALEEGGSGNHMNGNNLQIYGEVDTTGQDWFLTDDNRIAIENSGYCMDEGDNGPQTWQCFTGNTNQGE</sequence>
<keyword evidence="1" id="KW-0732">Signal</keyword>
<evidence type="ECO:0000313" key="3">
    <source>
        <dbReference type="EMBL" id="RXK38926.1"/>
    </source>
</evidence>
<proteinExistence type="predicted"/>
<dbReference type="Proteomes" id="UP000289152">
    <property type="component" value="Unassembled WGS sequence"/>
</dbReference>
<dbReference type="VEuPathDB" id="FungiDB:TREMEDRAFT_61431"/>
<organism evidence="3 4">
    <name type="scientific">Tremella mesenterica</name>
    <name type="common">Jelly fungus</name>
    <dbReference type="NCBI Taxonomy" id="5217"/>
    <lineage>
        <taxon>Eukaryota</taxon>
        <taxon>Fungi</taxon>
        <taxon>Dikarya</taxon>
        <taxon>Basidiomycota</taxon>
        <taxon>Agaricomycotina</taxon>
        <taxon>Tremellomycetes</taxon>
        <taxon>Tremellales</taxon>
        <taxon>Tremellaceae</taxon>
        <taxon>Tremella</taxon>
    </lineage>
</organism>
<feature type="chain" id="PRO_5020280010" description="Ricin B lectin domain-containing protein" evidence="1">
    <location>
        <begin position="17"/>
        <end position="155"/>
    </location>
</feature>
<feature type="domain" description="Ricin B lectin" evidence="2">
    <location>
        <begin position="34"/>
        <end position="153"/>
    </location>
</feature>
<dbReference type="SUPFAM" id="SSF50370">
    <property type="entry name" value="Ricin B-like lectins"/>
    <property type="match status" value="1"/>
</dbReference>
<gene>
    <name evidence="3" type="ORF">M231_03771</name>
</gene>
<dbReference type="OrthoDB" id="6770063at2759"/>
<protein>
    <recommendedName>
        <fullName evidence="2">Ricin B lectin domain-containing protein</fullName>
    </recommendedName>
</protein>
<keyword evidence="4" id="KW-1185">Reference proteome</keyword>
<dbReference type="Gene3D" id="2.80.10.50">
    <property type="match status" value="1"/>
</dbReference>
<name>A0A4Q1BM98_TREME</name>
<dbReference type="EMBL" id="SDIL01000039">
    <property type="protein sequence ID" value="RXK38926.1"/>
    <property type="molecule type" value="Genomic_DNA"/>
</dbReference>
<comment type="caution">
    <text evidence="3">The sequence shown here is derived from an EMBL/GenBank/DDBJ whole genome shotgun (WGS) entry which is preliminary data.</text>
</comment>
<dbReference type="PROSITE" id="PS50231">
    <property type="entry name" value="RICIN_B_LECTIN"/>
    <property type="match status" value="1"/>
</dbReference>
<dbReference type="InterPro" id="IPR000772">
    <property type="entry name" value="Ricin_B_lectin"/>
</dbReference>
<dbReference type="Pfam" id="PF00652">
    <property type="entry name" value="Ricin_B_lectin"/>
    <property type="match status" value="1"/>
</dbReference>
<dbReference type="AlphaFoldDB" id="A0A4Q1BM98"/>
<dbReference type="InterPro" id="IPR035992">
    <property type="entry name" value="Ricin_B-like_lectins"/>
</dbReference>
<evidence type="ECO:0000259" key="2">
    <source>
        <dbReference type="Pfam" id="PF00652"/>
    </source>
</evidence>
<reference evidence="3 4" key="1">
    <citation type="submission" date="2016-06" db="EMBL/GenBank/DDBJ databases">
        <title>Evolution of pathogenesis and genome organization in the Tremellales.</title>
        <authorList>
            <person name="Cuomo C."/>
            <person name="Litvintseva A."/>
            <person name="Heitman J."/>
            <person name="Chen Y."/>
            <person name="Sun S."/>
            <person name="Springer D."/>
            <person name="Dromer F."/>
            <person name="Young S."/>
            <person name="Zeng Q."/>
            <person name="Chapman S."/>
            <person name="Gujja S."/>
            <person name="Saif S."/>
            <person name="Birren B."/>
        </authorList>
    </citation>
    <scope>NUCLEOTIDE SEQUENCE [LARGE SCALE GENOMIC DNA]</scope>
    <source>
        <strain evidence="3 4">ATCC 28783</strain>
    </source>
</reference>
<accession>A0A4Q1BM98</accession>
<evidence type="ECO:0000313" key="4">
    <source>
        <dbReference type="Proteomes" id="UP000289152"/>
    </source>
</evidence>
<dbReference type="InParanoid" id="A0A4Q1BM98"/>
<evidence type="ECO:0000256" key="1">
    <source>
        <dbReference type="SAM" id="SignalP"/>
    </source>
</evidence>
<feature type="signal peptide" evidence="1">
    <location>
        <begin position="1"/>
        <end position="16"/>
    </location>
</feature>